<dbReference type="SUPFAM" id="SSF63829">
    <property type="entry name" value="Calcium-dependent phosphotriesterase"/>
    <property type="match status" value="1"/>
</dbReference>
<dbReference type="Pfam" id="PF05787">
    <property type="entry name" value="PhoX"/>
    <property type="match status" value="1"/>
</dbReference>
<dbReference type="STRING" id="984262.SGRA_2621"/>
<feature type="region of interest" description="Disordered" evidence="1">
    <location>
        <begin position="1"/>
        <end position="50"/>
    </location>
</feature>
<name>H6L821_SAPGL</name>
<dbReference type="Proteomes" id="UP000007519">
    <property type="component" value="Chromosome"/>
</dbReference>
<evidence type="ECO:0000256" key="1">
    <source>
        <dbReference type="SAM" id="MobiDB-lite"/>
    </source>
</evidence>
<evidence type="ECO:0008006" key="4">
    <source>
        <dbReference type="Google" id="ProtNLM"/>
    </source>
</evidence>
<evidence type="ECO:0000313" key="3">
    <source>
        <dbReference type="Proteomes" id="UP000007519"/>
    </source>
</evidence>
<reference evidence="2 3" key="1">
    <citation type="journal article" date="2012" name="Stand. Genomic Sci.">
        <title>Complete genome sequencing and analysis of Saprospira grandis str. Lewin, a predatory marine bacterium.</title>
        <authorList>
            <person name="Saw J.H."/>
            <person name="Yuryev A."/>
            <person name="Kanbe M."/>
            <person name="Hou S."/>
            <person name="Young A.G."/>
            <person name="Aizawa S."/>
            <person name="Alam M."/>
        </authorList>
    </citation>
    <scope>NUCLEOTIDE SEQUENCE [LARGE SCALE GENOMIC DNA]</scope>
    <source>
        <strain evidence="2 3">Lewin</strain>
    </source>
</reference>
<dbReference type="HOGENOM" id="CLU_018570_2_0_10"/>
<gene>
    <name evidence="2" type="ordered locus">SGRA_2621</name>
</gene>
<dbReference type="AlphaFoldDB" id="H6L821"/>
<dbReference type="KEGG" id="sgn:SGRA_2621"/>
<dbReference type="EMBL" id="CP002831">
    <property type="protein sequence ID" value="AFC25349.1"/>
    <property type="molecule type" value="Genomic_DNA"/>
</dbReference>
<dbReference type="PANTHER" id="PTHR35399:SF2">
    <property type="entry name" value="DUF839 DOMAIN-CONTAINING PROTEIN"/>
    <property type="match status" value="1"/>
</dbReference>
<organism evidence="2 3">
    <name type="scientific">Saprospira grandis (strain Lewin)</name>
    <dbReference type="NCBI Taxonomy" id="984262"/>
    <lineage>
        <taxon>Bacteria</taxon>
        <taxon>Pseudomonadati</taxon>
        <taxon>Bacteroidota</taxon>
        <taxon>Saprospiria</taxon>
        <taxon>Saprospirales</taxon>
        <taxon>Saprospiraceae</taxon>
        <taxon>Saprospira</taxon>
    </lineage>
</organism>
<dbReference type="eggNOG" id="COG3211">
    <property type="taxonomic scope" value="Bacteria"/>
</dbReference>
<keyword evidence="3" id="KW-1185">Reference proteome</keyword>
<dbReference type="Gene3D" id="2.120.10.30">
    <property type="entry name" value="TolB, C-terminal domain"/>
    <property type="match status" value="1"/>
</dbReference>
<protein>
    <recommendedName>
        <fullName evidence="4">Phosphatase</fullName>
    </recommendedName>
</protein>
<accession>H6L821</accession>
<dbReference type="InterPro" id="IPR008557">
    <property type="entry name" value="PhoX"/>
</dbReference>
<dbReference type="PANTHER" id="PTHR35399">
    <property type="entry name" value="SLR8030 PROTEIN"/>
    <property type="match status" value="1"/>
</dbReference>
<sequence>MAQRCAAVAARPDPSRQRRLQGRADLRAAQHSGGRASRRLAGRGPQNKTSVLNKLHIMKEQNRRSFLQFLGRTGLAVSGASLFTSLESCGEPQHNKGYTETGEKIEPKIEFPFKGLAAKTEDQLLLDEGLEYQILAKWQDEISPKDKFGFNNDYTAYIPLQQGPDLQEGLLWVNHEYLDPLFVHGFARKADPKTKTKEAIDQELYEVGGSILHIQKKADGPWTIKQDSDYNRRLNGFTEIPFDWPEAIAGKKVAMGTFGNCAGGVTPWGSILTCEENYQFYYGESDYSQDAEQPKRIASAYGWEHKYPDNLPEHYGWVVEVNIKSGKARKLVALGRCAHECAQVHEASDGRLVVYTGDDKNDEHIYKFISSQPGSLTEGTLYAANTEKGEWLSLNYEEQPILQEHFKDQTEVLIRLREAAKLLGATPLNRPEDIEFDPQTGNVLITLTNNIPKGDYMGQILKIEEDSEDKTGLTFKAEAFLTGGADFGFACPDNMAFDPRGNLWFTSDISGSKIGKAPYTPYGNNSLFVYHQAEDKVIRVASAPKDAELTGPYFTPDGRHLFLSVQHPGETSPSLEELTSHWPEGGDSVPRSAVVVISGPSLDKLMGYNS</sequence>
<evidence type="ECO:0000313" key="2">
    <source>
        <dbReference type="EMBL" id="AFC25349.1"/>
    </source>
</evidence>
<proteinExistence type="predicted"/>
<dbReference type="InterPro" id="IPR011042">
    <property type="entry name" value="6-blade_b-propeller_TolB-like"/>
</dbReference>